<dbReference type="InterPro" id="IPR018611">
    <property type="entry name" value="Ufl1"/>
</dbReference>
<dbReference type="AlphaFoldDB" id="A0A9D4D507"/>
<evidence type="ECO:0000259" key="2">
    <source>
        <dbReference type="Pfam" id="PF25041"/>
    </source>
</evidence>
<dbReference type="GO" id="GO:0034976">
    <property type="term" value="P:response to endoplasmic reticulum stress"/>
    <property type="evidence" value="ECO:0007669"/>
    <property type="project" value="TreeGrafter"/>
</dbReference>
<feature type="signal peptide" evidence="1">
    <location>
        <begin position="1"/>
        <end position="17"/>
    </location>
</feature>
<organism evidence="3 4">
    <name type="scientific">Dreissena polymorpha</name>
    <name type="common">Zebra mussel</name>
    <name type="synonym">Mytilus polymorpha</name>
    <dbReference type="NCBI Taxonomy" id="45954"/>
    <lineage>
        <taxon>Eukaryota</taxon>
        <taxon>Metazoa</taxon>
        <taxon>Spiralia</taxon>
        <taxon>Lophotrochozoa</taxon>
        <taxon>Mollusca</taxon>
        <taxon>Bivalvia</taxon>
        <taxon>Autobranchia</taxon>
        <taxon>Heteroconchia</taxon>
        <taxon>Euheterodonta</taxon>
        <taxon>Imparidentia</taxon>
        <taxon>Neoheterodontei</taxon>
        <taxon>Myida</taxon>
        <taxon>Dreissenoidea</taxon>
        <taxon>Dreissenidae</taxon>
        <taxon>Dreissena</taxon>
    </lineage>
</organism>
<comment type="caution">
    <text evidence="3">The sequence shown here is derived from an EMBL/GenBank/DDBJ whole genome shotgun (WGS) entry which is preliminary data.</text>
</comment>
<name>A0A9D4D507_DREPO</name>
<feature type="domain" description="E3 UFM1-protein ligase-like C-terminal" evidence="2">
    <location>
        <begin position="1"/>
        <end position="72"/>
    </location>
</feature>
<reference evidence="3" key="1">
    <citation type="journal article" date="2019" name="bioRxiv">
        <title>The Genome of the Zebra Mussel, Dreissena polymorpha: A Resource for Invasive Species Research.</title>
        <authorList>
            <person name="McCartney M.A."/>
            <person name="Auch B."/>
            <person name="Kono T."/>
            <person name="Mallez S."/>
            <person name="Zhang Y."/>
            <person name="Obille A."/>
            <person name="Becker A."/>
            <person name="Abrahante J.E."/>
            <person name="Garbe J."/>
            <person name="Badalamenti J.P."/>
            <person name="Herman A."/>
            <person name="Mangelson H."/>
            <person name="Liachko I."/>
            <person name="Sullivan S."/>
            <person name="Sone E.D."/>
            <person name="Koren S."/>
            <person name="Silverstein K.A.T."/>
            <person name="Beckman K.B."/>
            <person name="Gohl D.M."/>
        </authorList>
    </citation>
    <scope>NUCLEOTIDE SEQUENCE</scope>
    <source>
        <strain evidence="3">Duluth1</strain>
        <tissue evidence="3">Whole animal</tissue>
    </source>
</reference>
<protein>
    <recommendedName>
        <fullName evidence="2">E3 UFM1-protein ligase-like C-terminal domain-containing protein</fullName>
    </recommendedName>
</protein>
<dbReference type="GO" id="GO:0032434">
    <property type="term" value="P:regulation of proteasomal ubiquitin-dependent protein catabolic process"/>
    <property type="evidence" value="ECO:0007669"/>
    <property type="project" value="TreeGrafter"/>
</dbReference>
<dbReference type="GO" id="GO:0005789">
    <property type="term" value="C:endoplasmic reticulum membrane"/>
    <property type="evidence" value="ECO:0007669"/>
    <property type="project" value="TreeGrafter"/>
</dbReference>
<reference evidence="3" key="2">
    <citation type="submission" date="2020-11" db="EMBL/GenBank/DDBJ databases">
        <authorList>
            <person name="McCartney M.A."/>
            <person name="Auch B."/>
            <person name="Kono T."/>
            <person name="Mallez S."/>
            <person name="Becker A."/>
            <person name="Gohl D.M."/>
            <person name="Silverstein K.A.T."/>
            <person name="Koren S."/>
            <person name="Bechman K.B."/>
            <person name="Herman A."/>
            <person name="Abrahante J.E."/>
            <person name="Garbe J."/>
        </authorList>
    </citation>
    <scope>NUCLEOTIDE SEQUENCE</scope>
    <source>
        <strain evidence="3">Duluth1</strain>
        <tissue evidence="3">Whole animal</tissue>
    </source>
</reference>
<accession>A0A9D4D507</accession>
<evidence type="ECO:0000256" key="1">
    <source>
        <dbReference type="SAM" id="SignalP"/>
    </source>
</evidence>
<dbReference type="Pfam" id="PF25041">
    <property type="entry name" value="UFL1_C"/>
    <property type="match status" value="1"/>
</dbReference>
<dbReference type="InterPro" id="IPR056761">
    <property type="entry name" value="Ufl1-like_C"/>
</dbReference>
<keyword evidence="1" id="KW-0732">Signal</keyword>
<dbReference type="GO" id="GO:1990592">
    <property type="term" value="P:protein K69-linked ufmylation"/>
    <property type="evidence" value="ECO:0007669"/>
    <property type="project" value="TreeGrafter"/>
</dbReference>
<dbReference type="PANTHER" id="PTHR31057:SF0">
    <property type="entry name" value="E3 UFM1-PROTEIN LIGASE 1"/>
    <property type="match status" value="1"/>
</dbReference>
<dbReference type="PANTHER" id="PTHR31057">
    <property type="entry name" value="E3 UFM1-PROTEIN LIGASE 1"/>
    <property type="match status" value="1"/>
</dbReference>
<gene>
    <name evidence="3" type="ORF">DPMN_043980</name>
</gene>
<proteinExistence type="predicted"/>
<evidence type="ECO:0000313" key="4">
    <source>
        <dbReference type="Proteomes" id="UP000828390"/>
    </source>
</evidence>
<evidence type="ECO:0000313" key="3">
    <source>
        <dbReference type="EMBL" id="KAH3737388.1"/>
    </source>
</evidence>
<sequence>MTLHLTCVILFHKVTQAILHLPGRCVPLVLTFLKNHLEPEKFQELINLQDLVIARLQSKQAAGEGDSGDLEDSIQKVKVIAVETKKSISKGAAMEGVTAEED</sequence>
<dbReference type="EMBL" id="JAIWYP010000011">
    <property type="protein sequence ID" value="KAH3737388.1"/>
    <property type="molecule type" value="Genomic_DNA"/>
</dbReference>
<dbReference type="GO" id="GO:0061666">
    <property type="term" value="F:UFM1 ligase activity"/>
    <property type="evidence" value="ECO:0007669"/>
    <property type="project" value="InterPro"/>
</dbReference>
<dbReference type="Proteomes" id="UP000828390">
    <property type="component" value="Unassembled WGS sequence"/>
</dbReference>
<keyword evidence="4" id="KW-1185">Reference proteome</keyword>
<feature type="chain" id="PRO_5039051226" description="E3 UFM1-protein ligase-like C-terminal domain-containing protein" evidence="1">
    <location>
        <begin position="18"/>
        <end position="102"/>
    </location>
</feature>